<dbReference type="InterPro" id="IPR008615">
    <property type="entry name" value="FNIP"/>
</dbReference>
<dbReference type="Proteomes" id="UP001642464">
    <property type="component" value="Unassembled WGS sequence"/>
</dbReference>
<dbReference type="InterPro" id="IPR051251">
    <property type="entry name" value="STK_FNIP-Repeat"/>
</dbReference>
<evidence type="ECO:0000313" key="1">
    <source>
        <dbReference type="EMBL" id="CAK9114397.1"/>
    </source>
</evidence>
<name>A0ABP0SPQ5_9DINO</name>
<dbReference type="PANTHER" id="PTHR32134:SF187">
    <property type="entry name" value="FNIP REPEAT-CONTAINING PROTEIN"/>
    <property type="match status" value="1"/>
</dbReference>
<gene>
    <name evidence="1" type="ORF">SCF082_LOCUS53007</name>
</gene>
<organism evidence="1 2">
    <name type="scientific">Durusdinium trenchii</name>
    <dbReference type="NCBI Taxonomy" id="1381693"/>
    <lineage>
        <taxon>Eukaryota</taxon>
        <taxon>Sar</taxon>
        <taxon>Alveolata</taxon>
        <taxon>Dinophyceae</taxon>
        <taxon>Suessiales</taxon>
        <taxon>Symbiodiniaceae</taxon>
        <taxon>Durusdinium</taxon>
    </lineage>
</organism>
<accession>A0ABP0SPQ5</accession>
<reference evidence="1 2" key="1">
    <citation type="submission" date="2024-02" db="EMBL/GenBank/DDBJ databases">
        <authorList>
            <person name="Chen Y."/>
            <person name="Shah S."/>
            <person name="Dougan E. K."/>
            <person name="Thang M."/>
            <person name="Chan C."/>
        </authorList>
    </citation>
    <scope>NUCLEOTIDE SEQUENCE [LARGE SCALE GENOMIC DNA]</scope>
</reference>
<sequence length="1132" mass="125331">MATAMVLWPFLSLKRRPRPHEVLLCHPKSSTEQMLLLLLRWCQSSEGFFCLLLPESSSFAAQQTIVQAVHDATDEGGPLPKPRCPLMLVICGAQAAQAQVATQLMAHRVELRPPLELFAQEVAPWLLASGDREELGISVHVGPHCGCGKTFSVRMTAKEADCDYATLKLTASMGIGKLSQELRTALAQRTVAPGEGTPWAPPGTRRKQLLHLDLSAGQQLLDSEAFAVALLELLVLGRLGRTAARTPQAIFELESRVRVALELPAGASADGWPRAPLLGWLPVVSCSSEAASFRADEASLRFGMGAAFASARHDGVKDGSPANAYRRLQFVCGALAVSKRLKGAFPLHFRANDLTELSGETCYQLLVETAKLQLRPSLWNLWAFVDVLYWQLKEVHHPESVANQACLPEEGAPMEKPLDEIQPEDCPIFKGTVRFAGWFSFSCIPLSGWLLPADASSSRHRRNSLEAPLPEEVLEIRVVGLDGEGFRLLGVPESLLGRHLQKMISERLPAKAGARVLVQKGAQMLSPAKSLKEQGLHRSEAEESETDSCLQVSYIYGPSNLQNAYRFIIGLPVEEEEIALEGLTLLSGMSSLNQLRELPASLRTLAFGEDFNQGLEGLHWPSNMKSLTFGKQFNQRLEGVTLPSSLQSLTFGENFNQSLTRLAFPSSLQSLTFGKAFNLSIDRVTWPPNLLHLTLGDRFDQSLQRVTLPRSLISLEFGDHFNQNLEEAILPSSLKSLKFGLGFNQNLTHVSWPSHLESLTFGSFFNQSLERMALPDSLQTLVFGSGFDQTLEEVTWPSGLRTLTLGNQFNQSLERVAWPPCLEHLSFGNQFNQSLEGVAWPKSLKTLTFGELSSFNQSLERATWPSGLQSLTFGFGFNQPLEEVHWPASLLHLKFGARFNQRLQQVTWPKALESFFVGNGFDQTLAAVAWPSSLKTLMLGHAFDQKLEHATWPPKLQSLTLGNRFNQSLEDVNWPESLETLKFAGGFNQFGSGFNKPLPHSWPPRLQSLTLGDSFDQSLEGVRWPAELRCLTFGTRFDQSLQKITWPQSLESLTFGNRFNHPLHRVVWPNSLQSLTLGNQFNQSLKRVALPSSLQRLTLGCPFDQILVGVTLPRGLKLIDHNGLVLSTLSDA</sequence>
<protein>
    <submittedName>
        <fullName evidence="1">F-box and FNIP repeat-containing protein L60</fullName>
    </submittedName>
</protein>
<dbReference type="PANTHER" id="PTHR32134">
    <property type="entry name" value="FNIP REPEAT-CONTAINING PROTEIN"/>
    <property type="match status" value="1"/>
</dbReference>
<evidence type="ECO:0000313" key="2">
    <source>
        <dbReference type="Proteomes" id="UP001642464"/>
    </source>
</evidence>
<keyword evidence="2" id="KW-1185">Reference proteome</keyword>
<comment type="caution">
    <text evidence="1">The sequence shown here is derived from an EMBL/GenBank/DDBJ whole genome shotgun (WGS) entry which is preliminary data.</text>
</comment>
<dbReference type="InterPro" id="IPR032675">
    <property type="entry name" value="LRR_dom_sf"/>
</dbReference>
<dbReference type="Gene3D" id="3.80.10.10">
    <property type="entry name" value="Ribonuclease Inhibitor"/>
    <property type="match status" value="2"/>
</dbReference>
<dbReference type="EMBL" id="CAXAMM010044362">
    <property type="protein sequence ID" value="CAK9114397.1"/>
    <property type="molecule type" value="Genomic_DNA"/>
</dbReference>
<proteinExistence type="predicted"/>
<dbReference type="Pfam" id="PF05725">
    <property type="entry name" value="FNIP"/>
    <property type="match status" value="8"/>
</dbReference>
<dbReference type="SUPFAM" id="SSF52058">
    <property type="entry name" value="L domain-like"/>
    <property type="match status" value="1"/>
</dbReference>